<dbReference type="PANTHER" id="PTHR43861">
    <property type="entry name" value="TRANS-ACONITATE 2-METHYLTRANSFERASE-RELATED"/>
    <property type="match status" value="1"/>
</dbReference>
<evidence type="ECO:0000259" key="2">
    <source>
        <dbReference type="Pfam" id="PF13649"/>
    </source>
</evidence>
<feature type="domain" description="23S rRNA (guanine(745)-N(1))-methyltransferase N-terminal" evidence="3">
    <location>
        <begin position="18"/>
        <end position="50"/>
    </location>
</feature>
<dbReference type="GO" id="GO:0032259">
    <property type="term" value="P:methylation"/>
    <property type="evidence" value="ECO:0007669"/>
    <property type="project" value="UniProtKB-KW"/>
</dbReference>
<dbReference type="InterPro" id="IPR016718">
    <property type="entry name" value="rRNA_m1G-MeTrfase_A_prd"/>
</dbReference>
<name>A0ABW4NPF6_9LACT</name>
<dbReference type="SUPFAM" id="SSF53335">
    <property type="entry name" value="S-adenosyl-L-methionine-dependent methyltransferases"/>
    <property type="match status" value="1"/>
</dbReference>
<dbReference type="CDD" id="cd02440">
    <property type="entry name" value="AdoMet_MTases"/>
    <property type="match status" value="1"/>
</dbReference>
<proteinExistence type="predicted"/>
<accession>A0ABW4NPF6</accession>
<sequence>MKKIDSAAQFLTEQMDLFQCPVCRQAFQQVENRSLRCESGHLFDLSKKGTLYFLLKGSKNEYDKEMLTARFQIAQAGLFDPLLDSVYQHIQNKETGHLLDVGCGEGSQLDYLTKLGLKGQKIGFDISKDAIQLAASHFTSAFWCVADLAQSPFATSQYDTILNIFSPSNYQEFERLLKPGGQVLKVVPEKDYLMELRALFYRDQKERQDYSNELVIKKFKEHFSSIETKRVRYQFPLTDDAFKDLMKMTPLSWGASEAAKQYAMEHPLSYITVDVCLLIGSD</sequence>
<dbReference type="EMBL" id="JBHUFF010000020">
    <property type="protein sequence ID" value="MFD1800315.1"/>
    <property type="molecule type" value="Genomic_DNA"/>
</dbReference>
<keyword evidence="4" id="KW-0489">Methyltransferase</keyword>
<dbReference type="Pfam" id="PF21302">
    <property type="entry name" value="Zn_ribbon_RlmA"/>
    <property type="match status" value="1"/>
</dbReference>
<keyword evidence="1" id="KW-0808">Transferase</keyword>
<dbReference type="Gene3D" id="3.40.50.150">
    <property type="entry name" value="Vaccinia Virus protein VP39"/>
    <property type="match status" value="1"/>
</dbReference>
<dbReference type="Proteomes" id="UP001597285">
    <property type="component" value="Unassembled WGS sequence"/>
</dbReference>
<evidence type="ECO:0000256" key="1">
    <source>
        <dbReference type="ARBA" id="ARBA00022679"/>
    </source>
</evidence>
<protein>
    <submittedName>
        <fullName evidence="4">Methyltransferase domain-containing protein</fullName>
    </submittedName>
</protein>
<dbReference type="InterPro" id="IPR029063">
    <property type="entry name" value="SAM-dependent_MTases_sf"/>
</dbReference>
<evidence type="ECO:0000313" key="5">
    <source>
        <dbReference type="Proteomes" id="UP001597285"/>
    </source>
</evidence>
<dbReference type="GO" id="GO:0008168">
    <property type="term" value="F:methyltransferase activity"/>
    <property type="evidence" value="ECO:0007669"/>
    <property type="project" value="UniProtKB-KW"/>
</dbReference>
<dbReference type="InterPro" id="IPR048647">
    <property type="entry name" value="RlmA_N"/>
</dbReference>
<comment type="caution">
    <text evidence="4">The sequence shown here is derived from an EMBL/GenBank/DDBJ whole genome shotgun (WGS) entry which is preliminary data.</text>
</comment>
<organism evidence="4 5">
    <name type="scientific">Carnobacterium antarcticum</name>
    <dbReference type="NCBI Taxonomy" id="2126436"/>
    <lineage>
        <taxon>Bacteria</taxon>
        <taxon>Bacillati</taxon>
        <taxon>Bacillota</taxon>
        <taxon>Bacilli</taxon>
        <taxon>Lactobacillales</taxon>
        <taxon>Carnobacteriaceae</taxon>
        <taxon>Carnobacterium</taxon>
    </lineage>
</organism>
<dbReference type="Pfam" id="PF13649">
    <property type="entry name" value="Methyltransf_25"/>
    <property type="match status" value="1"/>
</dbReference>
<dbReference type="RefSeq" id="WP_058918671.1">
    <property type="nucleotide sequence ID" value="NZ_JBHSQC010000008.1"/>
</dbReference>
<reference evidence="5" key="1">
    <citation type="journal article" date="2019" name="Int. J. Syst. Evol. Microbiol.">
        <title>The Global Catalogue of Microorganisms (GCM) 10K type strain sequencing project: providing services to taxonomists for standard genome sequencing and annotation.</title>
        <authorList>
            <consortium name="The Broad Institute Genomics Platform"/>
            <consortium name="The Broad Institute Genome Sequencing Center for Infectious Disease"/>
            <person name="Wu L."/>
            <person name="Ma J."/>
        </authorList>
    </citation>
    <scope>NUCLEOTIDE SEQUENCE [LARGE SCALE GENOMIC DNA]</scope>
    <source>
        <strain evidence="5">KCTC 42143</strain>
    </source>
</reference>
<dbReference type="InterPro" id="IPR041698">
    <property type="entry name" value="Methyltransf_25"/>
</dbReference>
<dbReference type="PIRSF" id="PIRSF018249">
    <property type="entry name" value="MyrA_prd"/>
    <property type="match status" value="1"/>
</dbReference>
<feature type="domain" description="Methyltransferase" evidence="2">
    <location>
        <begin position="99"/>
        <end position="181"/>
    </location>
</feature>
<gene>
    <name evidence="4" type="ORF">ACFSBK_10700</name>
</gene>
<evidence type="ECO:0000313" key="4">
    <source>
        <dbReference type="EMBL" id="MFD1800315.1"/>
    </source>
</evidence>
<evidence type="ECO:0000259" key="3">
    <source>
        <dbReference type="Pfam" id="PF21302"/>
    </source>
</evidence>
<keyword evidence="5" id="KW-1185">Reference proteome</keyword>